<evidence type="ECO:0000313" key="4">
    <source>
        <dbReference type="Proteomes" id="UP000199658"/>
    </source>
</evidence>
<dbReference type="PANTHER" id="PTHR31793">
    <property type="entry name" value="4-HYDROXYBENZOYL-COA THIOESTERASE FAMILY MEMBER"/>
    <property type="match status" value="1"/>
</dbReference>
<name>A0A1I6H7M2_9RHOB</name>
<sequence>MNKIPYHTPLDADALRALGIPEPWNFGVADCTRFGELDPLGHVNNAAYLGWFENFRLQYMKAYGFSFTGENALIMVLRQVQVDYLREIKLDEDYIVTGRASKLRTSSFQMDYAVWAGGALRTTSHAIVVLVKEDGSKRPIPDEIRALLKERDGAEDA</sequence>
<keyword evidence="4" id="KW-1185">Reference proteome</keyword>
<accession>A0A1I6H7M2</accession>
<evidence type="ECO:0000313" key="3">
    <source>
        <dbReference type="EMBL" id="SFR50351.1"/>
    </source>
</evidence>
<dbReference type="OrthoDB" id="9801517at2"/>
<dbReference type="Pfam" id="PF13279">
    <property type="entry name" value="4HBT_2"/>
    <property type="match status" value="1"/>
</dbReference>
<dbReference type="InterPro" id="IPR050563">
    <property type="entry name" value="4-hydroxybenzoyl-CoA_TE"/>
</dbReference>
<evidence type="ECO:0000256" key="2">
    <source>
        <dbReference type="ARBA" id="ARBA00022801"/>
    </source>
</evidence>
<protein>
    <submittedName>
        <fullName evidence="3">Acyl-CoA thioester hydrolase</fullName>
    </submittedName>
</protein>
<organism evidence="3 4">
    <name type="scientific">Litoreibacter janthinus</name>
    <dbReference type="NCBI Taxonomy" id="670154"/>
    <lineage>
        <taxon>Bacteria</taxon>
        <taxon>Pseudomonadati</taxon>
        <taxon>Pseudomonadota</taxon>
        <taxon>Alphaproteobacteria</taxon>
        <taxon>Rhodobacterales</taxon>
        <taxon>Roseobacteraceae</taxon>
        <taxon>Litoreibacter</taxon>
    </lineage>
</organism>
<dbReference type="EMBL" id="FOYO01000001">
    <property type="protein sequence ID" value="SFR50351.1"/>
    <property type="molecule type" value="Genomic_DNA"/>
</dbReference>
<dbReference type="GO" id="GO:0047617">
    <property type="term" value="F:fatty acyl-CoA hydrolase activity"/>
    <property type="evidence" value="ECO:0007669"/>
    <property type="project" value="TreeGrafter"/>
</dbReference>
<proteinExistence type="inferred from homology"/>
<dbReference type="STRING" id="670154.SAMN04488002_2628"/>
<comment type="similarity">
    <text evidence="1">Belongs to the 4-hydroxybenzoyl-CoA thioesterase family.</text>
</comment>
<dbReference type="Gene3D" id="3.10.129.10">
    <property type="entry name" value="Hotdog Thioesterase"/>
    <property type="match status" value="1"/>
</dbReference>
<dbReference type="RefSeq" id="WP_090217522.1">
    <property type="nucleotide sequence ID" value="NZ_FOYO01000001.1"/>
</dbReference>
<dbReference type="Proteomes" id="UP000199658">
    <property type="component" value="Unassembled WGS sequence"/>
</dbReference>
<dbReference type="InterPro" id="IPR029069">
    <property type="entry name" value="HotDog_dom_sf"/>
</dbReference>
<dbReference type="PANTHER" id="PTHR31793:SF27">
    <property type="entry name" value="NOVEL THIOESTERASE SUPERFAMILY DOMAIN AND SAPOSIN A-TYPE DOMAIN CONTAINING PROTEIN (0610012H03RIK)"/>
    <property type="match status" value="1"/>
</dbReference>
<reference evidence="4" key="1">
    <citation type="submission" date="2016-10" db="EMBL/GenBank/DDBJ databases">
        <authorList>
            <person name="Varghese N."/>
            <person name="Submissions S."/>
        </authorList>
    </citation>
    <scope>NUCLEOTIDE SEQUENCE [LARGE SCALE GENOMIC DNA]</scope>
    <source>
        <strain evidence="4">DSM 26921</strain>
    </source>
</reference>
<dbReference type="CDD" id="cd00586">
    <property type="entry name" value="4HBT"/>
    <property type="match status" value="1"/>
</dbReference>
<keyword evidence="2 3" id="KW-0378">Hydrolase</keyword>
<dbReference type="SUPFAM" id="SSF54637">
    <property type="entry name" value="Thioesterase/thiol ester dehydrase-isomerase"/>
    <property type="match status" value="1"/>
</dbReference>
<evidence type="ECO:0000256" key="1">
    <source>
        <dbReference type="ARBA" id="ARBA00005953"/>
    </source>
</evidence>
<gene>
    <name evidence="3" type="ORF">SAMN04488002_2628</name>
</gene>
<dbReference type="AlphaFoldDB" id="A0A1I6H7M2"/>